<protein>
    <recommendedName>
        <fullName evidence="4">HTH luxR-type domain-containing protein</fullName>
    </recommendedName>
</protein>
<evidence type="ECO:0000313" key="2">
    <source>
        <dbReference type="EMBL" id="MCS5711676.1"/>
    </source>
</evidence>
<proteinExistence type="predicted"/>
<sequence>MSTNNNYAESELILKSLCPYVRKICQPMFDYLSISFFRYVRSYPNNEKYIMCTDENWIAAYFENEVYDLEYANYYKIPKIGSGISIHAVCTSDDPICVFWNKMSDETNYNFILALYEKYDAYLEFYNFGLSKEIHAGNNIFLNNHNLFHHFITYFRENAQELFLQAEKVKFKCKETNYEEDVSNNWMLGLSEDYEKMVIEQMPVTKVYLDGYLDNVHLTKDEAIFAKHLLSGHHAEQIKEKMHLSLEKLKALEDNLLLKLKVGTEKDLRSILTNNRIQKKLAFIR</sequence>
<organism evidence="1">
    <name type="scientific">Candidatus Berkiella aquae</name>
    <dbReference type="NCBI Taxonomy" id="295108"/>
    <lineage>
        <taxon>Bacteria</taxon>
        <taxon>Pseudomonadati</taxon>
        <taxon>Pseudomonadota</taxon>
        <taxon>Gammaproteobacteria</taxon>
        <taxon>Candidatus Berkiellales</taxon>
        <taxon>Candidatus Berkiellaceae</taxon>
        <taxon>Candidatus Berkiella</taxon>
    </lineage>
</organism>
<dbReference type="RefSeq" id="WP_075067745.1">
    <property type="nucleotide sequence ID" value="NZ_LKAJ02000001.1"/>
</dbReference>
<dbReference type="Proteomes" id="UP000051497">
    <property type="component" value="Unassembled WGS sequence"/>
</dbReference>
<reference evidence="2" key="2">
    <citation type="journal article" date="2016" name="Genome Announc.">
        <title>Draft Genome Sequences of Two Novel Amoeba-Resistant Intranuclear Bacteria, 'Candidatus Berkiella cookevillensis' and 'Candidatus Berkiella aquae'.</title>
        <authorList>
            <person name="Mehari Y.T."/>
            <person name="Arivett B.A."/>
            <person name="Farone A.L."/>
            <person name="Gunderson J.H."/>
            <person name="Farone M.B."/>
        </authorList>
    </citation>
    <scope>NUCLEOTIDE SEQUENCE</scope>
    <source>
        <strain evidence="2">HT99</strain>
    </source>
</reference>
<reference evidence="1" key="1">
    <citation type="submission" date="2015-09" db="EMBL/GenBank/DDBJ databases">
        <title>Draft Genome Sequences of Two Novel Amoeba-resistant Intranuclear Bacteria, Candidatus Berkiella cookevillensis and Candidatus Berkiella aquae.</title>
        <authorList>
            <person name="Mehari Y.T."/>
            <person name="Arivett B.A."/>
            <person name="Farone A.L."/>
            <person name="Gunderson J.H."/>
            <person name="Farone M.B."/>
        </authorList>
    </citation>
    <scope>NUCLEOTIDE SEQUENCE [LARGE SCALE GENOMIC DNA]</scope>
    <source>
        <strain evidence="1">HT99</strain>
    </source>
</reference>
<dbReference type="AlphaFoldDB" id="A0A0Q9YCV9"/>
<accession>A0A0Q9YCV9</accession>
<evidence type="ECO:0000313" key="1">
    <source>
        <dbReference type="EMBL" id="KRG17641.1"/>
    </source>
</evidence>
<keyword evidence="3" id="KW-1185">Reference proteome</keyword>
<comment type="caution">
    <text evidence="1">The sequence shown here is derived from an EMBL/GenBank/DDBJ whole genome shotgun (WGS) entry which is preliminary data.</text>
</comment>
<name>A0A0Q9YCV9_9GAMM</name>
<dbReference type="EMBL" id="LKAJ01000026">
    <property type="protein sequence ID" value="KRG17641.1"/>
    <property type="molecule type" value="Genomic_DNA"/>
</dbReference>
<dbReference type="EMBL" id="LKAJ02000001">
    <property type="protein sequence ID" value="MCS5711676.1"/>
    <property type="molecule type" value="Genomic_DNA"/>
</dbReference>
<reference evidence="2" key="3">
    <citation type="submission" date="2021-06" db="EMBL/GenBank/DDBJ databases">
        <title>Genomic Description and Analysis of Intracellular Bacteria, Candidatus Berkiella cookevillensis and Candidatus Berkiella aquae.</title>
        <authorList>
            <person name="Kidane D.T."/>
            <person name="Mehari Y.T."/>
            <person name="Rice F.C."/>
            <person name="Arivett B.A."/>
            <person name="Farone A.L."/>
            <person name="Berk S.G."/>
            <person name="Farone M.B."/>
        </authorList>
    </citation>
    <scope>NUCLEOTIDE SEQUENCE</scope>
    <source>
        <strain evidence="2">HT99</strain>
    </source>
</reference>
<dbReference type="STRING" id="295108.HT99x_03162"/>
<evidence type="ECO:0008006" key="4">
    <source>
        <dbReference type="Google" id="ProtNLM"/>
    </source>
</evidence>
<dbReference type="OrthoDB" id="5650504at2"/>
<gene>
    <name evidence="2" type="ORF">HT99x_009535</name>
    <name evidence="1" type="ORF">HT99x_03162</name>
</gene>
<evidence type="ECO:0000313" key="3">
    <source>
        <dbReference type="Proteomes" id="UP000051497"/>
    </source>
</evidence>